<dbReference type="InterPro" id="IPR038666">
    <property type="entry name" value="SSP1_head-tail_sf"/>
</dbReference>
<reference evidence="1" key="1">
    <citation type="journal article" date="2014" name="Int. J. Syst. Evol. Microbiol.">
        <title>Complete genome sequence of Corynebacterium casei LMG S-19264T (=DSM 44701T), isolated from a smear-ripened cheese.</title>
        <authorList>
            <consortium name="US DOE Joint Genome Institute (JGI-PGF)"/>
            <person name="Walter F."/>
            <person name="Albersmeier A."/>
            <person name="Kalinowski J."/>
            <person name="Ruckert C."/>
        </authorList>
    </citation>
    <scope>NUCLEOTIDE SEQUENCE</scope>
    <source>
        <strain evidence="1">JCM 4059</strain>
    </source>
</reference>
<comment type="caution">
    <text evidence="1">The sequence shown here is derived from an EMBL/GenBank/DDBJ whole genome shotgun (WGS) entry which is preliminary data.</text>
</comment>
<name>A0A919B765_9ACTN</name>
<evidence type="ECO:0000313" key="1">
    <source>
        <dbReference type="EMBL" id="GHF61328.1"/>
    </source>
</evidence>
<dbReference type="AlphaFoldDB" id="A0A919B765"/>
<sequence length="108" mass="12893">MFLFSDHVVVRRADIKDSVYTRRRDWSNARNVFEGLAHVQPDRAFEARSPERETAQERLRVFLPWGTDVDSADRVEFDGRTYEVDGDPMEWNYGSIRHVRVRAWRVEH</sequence>
<reference evidence="1" key="2">
    <citation type="submission" date="2020-09" db="EMBL/GenBank/DDBJ databases">
        <authorList>
            <person name="Sun Q."/>
            <person name="Ohkuma M."/>
        </authorList>
    </citation>
    <scope>NUCLEOTIDE SEQUENCE</scope>
    <source>
        <strain evidence="1">JCM 4059</strain>
    </source>
</reference>
<gene>
    <name evidence="1" type="ORF">GCM10010218_48590</name>
</gene>
<protein>
    <recommendedName>
        <fullName evidence="3">Head-to-tail stopper</fullName>
    </recommendedName>
</protein>
<evidence type="ECO:0000313" key="2">
    <source>
        <dbReference type="Proteomes" id="UP000638313"/>
    </source>
</evidence>
<dbReference type="EMBL" id="BNBD01000011">
    <property type="protein sequence ID" value="GHF61328.1"/>
    <property type="molecule type" value="Genomic_DNA"/>
</dbReference>
<proteinExistence type="predicted"/>
<dbReference type="Gene3D" id="2.40.10.270">
    <property type="entry name" value="Bacteriophage SPP1 head-tail adaptor protein"/>
    <property type="match status" value="1"/>
</dbReference>
<dbReference type="Proteomes" id="UP000638313">
    <property type="component" value="Unassembled WGS sequence"/>
</dbReference>
<evidence type="ECO:0008006" key="3">
    <source>
        <dbReference type="Google" id="ProtNLM"/>
    </source>
</evidence>
<accession>A0A919B765</accession>
<organism evidence="1 2">
    <name type="scientific">Streptomyces mashuensis</name>
    <dbReference type="NCBI Taxonomy" id="33904"/>
    <lineage>
        <taxon>Bacteria</taxon>
        <taxon>Bacillati</taxon>
        <taxon>Actinomycetota</taxon>
        <taxon>Actinomycetes</taxon>
        <taxon>Kitasatosporales</taxon>
        <taxon>Streptomycetaceae</taxon>
        <taxon>Streptomyces</taxon>
    </lineage>
</organism>
<keyword evidence="2" id="KW-1185">Reference proteome</keyword>